<comment type="similarity">
    <text evidence="4">Belongs to the HepT RNase toxin family.</text>
</comment>
<dbReference type="InterPro" id="IPR008201">
    <property type="entry name" value="HepT-like"/>
</dbReference>
<evidence type="ECO:0000256" key="1">
    <source>
        <dbReference type="ARBA" id="ARBA00022649"/>
    </source>
</evidence>
<keyword evidence="3" id="KW-0378">Hydrolase</keyword>
<accession>A0A1F4UBT8</accession>
<dbReference type="NCBIfam" id="NF047751">
    <property type="entry name" value="HepT_toxin"/>
    <property type="match status" value="1"/>
</dbReference>
<dbReference type="InterPro" id="IPR037038">
    <property type="entry name" value="HepT-like_sf"/>
</dbReference>
<keyword evidence="2" id="KW-0540">Nuclease</keyword>
<proteinExistence type="inferred from homology"/>
<name>A0A1F4UBT8_UNCW3</name>
<dbReference type="Gene3D" id="1.20.120.580">
    <property type="entry name" value="bsu32300-like"/>
    <property type="match status" value="1"/>
</dbReference>
<sequence>MDKKIIAVRLKKLDRVVSRLKQKRDLNHDNYIQNQDHQDVTERNFQLAIQTCMDIANYIIAETGMNVPDDEANIFKVLSENNVIPEALGKRIKGMVNFRNILVHDYLEIDPDQVYDLLQNDLPDFDEFARAILTYIESRE</sequence>
<dbReference type="PANTHER" id="PTHR33397:SF5">
    <property type="entry name" value="RNASE YUTE-RELATED"/>
    <property type="match status" value="1"/>
</dbReference>
<organism evidence="5 6">
    <name type="scientific">candidate division WOR-3 bacterium RBG_13_43_14</name>
    <dbReference type="NCBI Taxonomy" id="1802590"/>
    <lineage>
        <taxon>Bacteria</taxon>
        <taxon>Bacteria division WOR-3</taxon>
    </lineage>
</organism>
<evidence type="ECO:0000256" key="3">
    <source>
        <dbReference type="ARBA" id="ARBA00022801"/>
    </source>
</evidence>
<dbReference type="GO" id="GO:0016787">
    <property type="term" value="F:hydrolase activity"/>
    <property type="evidence" value="ECO:0007669"/>
    <property type="project" value="UniProtKB-KW"/>
</dbReference>
<keyword evidence="1" id="KW-1277">Toxin-antitoxin system</keyword>
<evidence type="ECO:0008006" key="7">
    <source>
        <dbReference type="Google" id="ProtNLM"/>
    </source>
</evidence>
<evidence type="ECO:0000313" key="6">
    <source>
        <dbReference type="Proteomes" id="UP000177025"/>
    </source>
</evidence>
<dbReference type="GO" id="GO:0110001">
    <property type="term" value="C:toxin-antitoxin complex"/>
    <property type="evidence" value="ECO:0007669"/>
    <property type="project" value="InterPro"/>
</dbReference>
<dbReference type="PANTHER" id="PTHR33397">
    <property type="entry name" value="UPF0331 PROTEIN YUTE"/>
    <property type="match status" value="1"/>
</dbReference>
<evidence type="ECO:0000256" key="4">
    <source>
        <dbReference type="ARBA" id="ARBA00024207"/>
    </source>
</evidence>
<reference evidence="5 6" key="1">
    <citation type="journal article" date="2016" name="Nat. Commun.">
        <title>Thousands of microbial genomes shed light on interconnected biogeochemical processes in an aquifer system.</title>
        <authorList>
            <person name="Anantharaman K."/>
            <person name="Brown C.T."/>
            <person name="Hug L.A."/>
            <person name="Sharon I."/>
            <person name="Castelle C.J."/>
            <person name="Probst A.J."/>
            <person name="Thomas B.C."/>
            <person name="Singh A."/>
            <person name="Wilkins M.J."/>
            <person name="Karaoz U."/>
            <person name="Brodie E.L."/>
            <person name="Williams K.H."/>
            <person name="Hubbard S.S."/>
            <person name="Banfield J.F."/>
        </authorList>
    </citation>
    <scope>NUCLEOTIDE SEQUENCE [LARGE SCALE GENOMIC DNA]</scope>
</reference>
<dbReference type="EMBL" id="MEUM01000068">
    <property type="protein sequence ID" value="OGC42406.1"/>
    <property type="molecule type" value="Genomic_DNA"/>
</dbReference>
<comment type="caution">
    <text evidence="5">The sequence shown here is derived from an EMBL/GenBank/DDBJ whole genome shotgun (WGS) entry which is preliminary data.</text>
</comment>
<dbReference type="GO" id="GO:0004540">
    <property type="term" value="F:RNA nuclease activity"/>
    <property type="evidence" value="ECO:0007669"/>
    <property type="project" value="InterPro"/>
</dbReference>
<protein>
    <recommendedName>
        <fullName evidence="7">DUF86 domain-containing protein</fullName>
    </recommendedName>
</protein>
<gene>
    <name evidence="5" type="ORF">A2Y85_07490</name>
</gene>
<dbReference type="AlphaFoldDB" id="A0A1F4UBT8"/>
<evidence type="ECO:0000313" key="5">
    <source>
        <dbReference type="EMBL" id="OGC42406.1"/>
    </source>
</evidence>
<evidence type="ECO:0000256" key="2">
    <source>
        <dbReference type="ARBA" id="ARBA00022722"/>
    </source>
</evidence>
<dbReference type="InterPro" id="IPR052379">
    <property type="entry name" value="Type_VII_TA_RNase"/>
</dbReference>
<dbReference type="Proteomes" id="UP000177025">
    <property type="component" value="Unassembled WGS sequence"/>
</dbReference>
<dbReference type="Pfam" id="PF01934">
    <property type="entry name" value="HepT-like"/>
    <property type="match status" value="1"/>
</dbReference>